<accession>A0A1I3UR49</accession>
<dbReference type="PROSITE" id="PS51340">
    <property type="entry name" value="MOSC"/>
    <property type="match status" value="1"/>
</dbReference>
<proteinExistence type="predicted"/>
<dbReference type="Pfam" id="PF03476">
    <property type="entry name" value="MOSC_N"/>
    <property type="match status" value="1"/>
</dbReference>
<protein>
    <recommendedName>
        <fullName evidence="1">MOSC domain-containing protein</fullName>
    </recommendedName>
</protein>
<dbReference type="InterPro" id="IPR005302">
    <property type="entry name" value="MoCF_Sase_C"/>
</dbReference>
<gene>
    <name evidence="2" type="ORF">SAMN04488518_1014</name>
</gene>
<dbReference type="Proteomes" id="UP000199598">
    <property type="component" value="Unassembled WGS sequence"/>
</dbReference>
<name>A0A1I3UR49_9HYPH</name>
<organism evidence="2 3">
    <name type="scientific">Pseudovibrio ascidiaceicola</name>
    <dbReference type="NCBI Taxonomy" id="285279"/>
    <lineage>
        <taxon>Bacteria</taxon>
        <taxon>Pseudomonadati</taxon>
        <taxon>Pseudomonadota</taxon>
        <taxon>Alphaproteobacteria</taxon>
        <taxon>Hyphomicrobiales</taxon>
        <taxon>Stappiaceae</taxon>
        <taxon>Pseudovibrio</taxon>
    </lineage>
</organism>
<reference evidence="2 3" key="1">
    <citation type="submission" date="2016-10" db="EMBL/GenBank/DDBJ databases">
        <authorList>
            <person name="Varghese N."/>
            <person name="Submissions S."/>
        </authorList>
    </citation>
    <scope>NUCLEOTIDE SEQUENCE [LARGE SCALE GENOMIC DNA]</scope>
    <source>
        <strain evidence="2 3">DSM 16392</strain>
    </source>
</reference>
<dbReference type="Pfam" id="PF03473">
    <property type="entry name" value="MOSC"/>
    <property type="match status" value="1"/>
</dbReference>
<comment type="caution">
    <text evidence="2">The sequence shown here is derived from an EMBL/GenBank/DDBJ whole genome shotgun (WGS) entry which is preliminary data.</text>
</comment>
<dbReference type="Gene3D" id="2.40.33.20">
    <property type="entry name" value="PK beta-barrel domain-like"/>
    <property type="match status" value="1"/>
</dbReference>
<evidence type="ECO:0000313" key="2">
    <source>
        <dbReference type="EMBL" id="SFJ85864.1"/>
    </source>
</evidence>
<dbReference type="EMBL" id="FOSK01000001">
    <property type="protein sequence ID" value="SFJ85864.1"/>
    <property type="molecule type" value="Genomic_DNA"/>
</dbReference>
<dbReference type="RefSeq" id="WP_093515822.1">
    <property type="nucleotide sequence ID" value="NZ_FOSK01000001.1"/>
</dbReference>
<keyword evidence="3" id="KW-1185">Reference proteome</keyword>
<dbReference type="InterPro" id="IPR011037">
    <property type="entry name" value="Pyrv_Knase-like_insert_dom_sf"/>
</dbReference>
<feature type="domain" description="MOSC" evidence="1">
    <location>
        <begin position="86"/>
        <end position="256"/>
    </location>
</feature>
<evidence type="ECO:0000259" key="1">
    <source>
        <dbReference type="PROSITE" id="PS51340"/>
    </source>
</evidence>
<dbReference type="InterPro" id="IPR005303">
    <property type="entry name" value="MOCOS_middle"/>
</dbReference>
<dbReference type="SUPFAM" id="SSF50800">
    <property type="entry name" value="PK beta-barrel domain-like"/>
    <property type="match status" value="1"/>
</dbReference>
<sequence>MTFSPAHITALATHPVKGLTAHPLQTTTVEAGAVFPLDRAYAIENGPCGFDPAAPQHISKSKFLVLVRYEDVAQVKCTYDLENKSITLSKPDTDDVTLSLETAEGQEALAAYFTARMGEKAIGPLKVRHADDHAFTDTAENFVHVVNLASVKALSETMGVEIDPKRFRANIYVEGLPAYEEFNWADKKIRSSSGVEFKFAKRTRRCAAVDVNPVTAERDTNINKALHGSLGHMDVGIYLEVLNNGALSVGDTLIVE</sequence>
<evidence type="ECO:0000313" key="3">
    <source>
        <dbReference type="Proteomes" id="UP000199598"/>
    </source>
</evidence>